<protein>
    <recommendedName>
        <fullName evidence="2">TIGR00266 family protein</fullName>
    </recommendedName>
</protein>
<dbReference type="EMBL" id="KF900332">
    <property type="protein sequence ID" value="AIE91243.1"/>
    <property type="molecule type" value="Genomic_DNA"/>
</dbReference>
<organism evidence="1">
    <name type="scientific">uncultured marine group II/III euryarchaeote AD1000_113_C07</name>
    <dbReference type="NCBI Taxonomy" id="1457718"/>
    <lineage>
        <taxon>Archaea</taxon>
        <taxon>Methanobacteriati</taxon>
        <taxon>Methanobacteriota</taxon>
        <taxon>environmental samples</taxon>
    </lineage>
</organism>
<dbReference type="InterPro" id="IPR002838">
    <property type="entry name" value="AIM24"/>
</dbReference>
<dbReference type="AlphaFoldDB" id="A0A075FJ60"/>
<dbReference type="PANTHER" id="PTHR43657:SF1">
    <property type="entry name" value="ALTERED INHERITANCE OF MITOCHONDRIA PROTEIN 24, MITOCHONDRIAL"/>
    <property type="match status" value="1"/>
</dbReference>
<dbReference type="NCBIfam" id="TIGR00266">
    <property type="entry name" value="TIGR00266 family protein"/>
    <property type="match status" value="1"/>
</dbReference>
<evidence type="ECO:0000313" key="1">
    <source>
        <dbReference type="EMBL" id="AIE91243.1"/>
    </source>
</evidence>
<proteinExistence type="predicted"/>
<dbReference type="InterPro" id="IPR016031">
    <property type="entry name" value="Trp_RNA-bd_attenuator-like_dom"/>
</dbReference>
<reference evidence="1" key="1">
    <citation type="journal article" date="2014" name="Genome Biol. Evol.">
        <title>Pangenome evidence for extensive interdomain horizontal transfer affecting lineage core and shell genes in uncultured planktonic thaumarchaeota and euryarchaeota.</title>
        <authorList>
            <person name="Deschamps P."/>
            <person name="Zivanovic Y."/>
            <person name="Moreira D."/>
            <person name="Rodriguez-Valera F."/>
            <person name="Lopez-Garcia P."/>
        </authorList>
    </citation>
    <scope>NUCLEOTIDE SEQUENCE</scope>
</reference>
<dbReference type="Pfam" id="PF01987">
    <property type="entry name" value="AIM24"/>
    <property type="match status" value="1"/>
</dbReference>
<dbReference type="SUPFAM" id="SSF51219">
    <property type="entry name" value="TRAP-like"/>
    <property type="match status" value="1"/>
</dbReference>
<dbReference type="PANTHER" id="PTHR43657">
    <property type="entry name" value="TRYPTOPHAN RNA-BINDING ATTENUATOR PROTEIN-LIKE PROTEIN"/>
    <property type="match status" value="1"/>
</dbReference>
<evidence type="ECO:0008006" key="2">
    <source>
        <dbReference type="Google" id="ProtNLM"/>
    </source>
</evidence>
<sequence length="125" mass="13478">MACSSNIQYDTKFQGAKSLFSKESTFFLRAFSEGGSGQVFYCAYGALKEIEVSEDAPIAVDNGHLVAFTDGVTYRVAPSGGMKSTMFGGEGLILELSGSGKVWIQTRNLESLVDRIIPLLPRPSN</sequence>
<name>A0A075FJ60_9EURY</name>
<dbReference type="InterPro" id="IPR036983">
    <property type="entry name" value="AIM24_sf"/>
</dbReference>
<accession>A0A075FJ60</accession>
<dbReference type="Gene3D" id="3.60.160.10">
    <property type="entry name" value="Mitochondrial biogenesis AIM24"/>
    <property type="match status" value="1"/>
</dbReference>